<keyword evidence="2" id="KW-1185">Reference proteome</keyword>
<dbReference type="AlphaFoldDB" id="A0A7G1P9T3"/>
<dbReference type="OrthoDB" id="4270303at2"/>
<accession>A0A7G1P9T3</accession>
<evidence type="ECO:0000313" key="2">
    <source>
        <dbReference type="Proteomes" id="UP000516444"/>
    </source>
</evidence>
<sequence length="45" mass="5056">MNWFMKFITTKSFMPFVYYRVLLGILITVLVSMGALSPHAAESSG</sequence>
<dbReference type="Proteomes" id="UP000516444">
    <property type="component" value="Chromosome"/>
</dbReference>
<proteinExistence type="predicted"/>
<organism evidence="1 2">
    <name type="scientific">Streptomyces aurantiacus</name>
    <dbReference type="NCBI Taxonomy" id="47760"/>
    <lineage>
        <taxon>Bacteria</taxon>
        <taxon>Bacillati</taxon>
        <taxon>Actinomycetota</taxon>
        <taxon>Actinomycetes</taxon>
        <taxon>Kitasatosporales</taxon>
        <taxon>Streptomycetaceae</taxon>
        <taxon>Streptomyces</taxon>
        <taxon>Streptomyces aurantiacus group</taxon>
    </lineage>
</organism>
<dbReference type="RefSeq" id="WP_079103433.1">
    <property type="nucleotide sequence ID" value="NZ_AP023440.1"/>
</dbReference>
<evidence type="ECO:0000313" key="1">
    <source>
        <dbReference type="EMBL" id="BCL32148.1"/>
    </source>
</evidence>
<name>A0A7G1P9T3_9ACTN</name>
<reference evidence="1 2" key="1">
    <citation type="journal article" date="2014" name="Int. J. Syst. Evol. Microbiol.">
        <title>Complete genome sequence of Corynebacterium casei LMG S-19264T (=DSM 44701T), isolated from a smear-ripened cheese.</title>
        <authorList>
            <consortium name="US DOE Joint Genome Institute (JGI-PGF)"/>
            <person name="Walter F."/>
            <person name="Albersmeier A."/>
            <person name="Kalinowski J."/>
            <person name="Ruckert C."/>
        </authorList>
    </citation>
    <scope>NUCLEOTIDE SEQUENCE [LARGE SCALE GENOMIC DNA]</scope>
    <source>
        <strain evidence="1 2">JCM 4677</strain>
    </source>
</reference>
<dbReference type="EMBL" id="AP023440">
    <property type="protein sequence ID" value="BCL32148.1"/>
    <property type="molecule type" value="Genomic_DNA"/>
</dbReference>
<dbReference type="KEGG" id="sgm:GCM10017557_70070"/>
<evidence type="ECO:0008006" key="3">
    <source>
        <dbReference type="Google" id="ProtNLM"/>
    </source>
</evidence>
<protein>
    <recommendedName>
        <fullName evidence="3">Undecaprenyl-diphosphate phosphatase</fullName>
    </recommendedName>
</protein>
<gene>
    <name evidence="1" type="ORF">GCM10017557_70070</name>
</gene>